<accession>A0A368L1M8</accession>
<keyword evidence="2" id="KW-0732">Signal</keyword>
<name>A0A368L1M8_9BURK</name>
<evidence type="ECO:0000256" key="2">
    <source>
        <dbReference type="SAM" id="SignalP"/>
    </source>
</evidence>
<dbReference type="SUPFAM" id="SSF82185">
    <property type="entry name" value="Histone H3 K4-specific methyltransferase SET7/9 N-terminal domain"/>
    <property type="match status" value="1"/>
</dbReference>
<proteinExistence type="predicted"/>
<protein>
    <recommendedName>
        <fullName evidence="5">MORN repeat-containing protein</fullName>
    </recommendedName>
</protein>
<dbReference type="EMBL" id="QPGB01000003">
    <property type="protein sequence ID" value="RCS57467.1"/>
    <property type="molecule type" value="Genomic_DNA"/>
</dbReference>
<dbReference type="Gene3D" id="2.20.110.10">
    <property type="entry name" value="Histone H3 K4-specific methyltransferase SET7/9 N-terminal domain"/>
    <property type="match status" value="1"/>
</dbReference>
<dbReference type="InterPro" id="IPR003409">
    <property type="entry name" value="MORN"/>
</dbReference>
<comment type="caution">
    <text evidence="3">The sequence shown here is derived from an EMBL/GenBank/DDBJ whole genome shotgun (WGS) entry which is preliminary data.</text>
</comment>
<evidence type="ECO:0000256" key="1">
    <source>
        <dbReference type="ARBA" id="ARBA00022737"/>
    </source>
</evidence>
<feature type="chain" id="PRO_5016993945" description="MORN repeat-containing protein" evidence="2">
    <location>
        <begin position="22"/>
        <end position="253"/>
    </location>
</feature>
<sequence>MMLTRRLILIALSFIAAPIWAQTACKVIDPELQGFYQGGCRHGLADGPGEAIGTAIYRGDFVAGKKQGKGTKYWKASGDRYSGDFSDDKKDGYGRYEWGISSPWFGESYEGQYRNDQRQGVGTYFWSFGDRYVGLWEADKPVGTPTPGQIQRYRATQALQKVIGKVGSYVCRPSNLTGTQAQPVWEIGLVENWLDDRIQVRPIAPSQSAQTAASNLSESARWYLLLDWQACSPALIKQQTALTGSSAPAVPAK</sequence>
<dbReference type="Proteomes" id="UP000252357">
    <property type="component" value="Unassembled WGS sequence"/>
</dbReference>
<keyword evidence="1" id="KW-0677">Repeat</keyword>
<evidence type="ECO:0000313" key="4">
    <source>
        <dbReference type="Proteomes" id="UP000252357"/>
    </source>
</evidence>
<dbReference type="PANTHER" id="PTHR23084">
    <property type="entry name" value="PHOSPHATIDYLINOSITOL-4-PHOSPHATE 5-KINASE RELATED"/>
    <property type="match status" value="1"/>
</dbReference>
<dbReference type="AlphaFoldDB" id="A0A368L1M8"/>
<feature type="signal peptide" evidence="2">
    <location>
        <begin position="1"/>
        <end position="21"/>
    </location>
</feature>
<keyword evidence="4" id="KW-1185">Reference proteome</keyword>
<evidence type="ECO:0008006" key="5">
    <source>
        <dbReference type="Google" id="ProtNLM"/>
    </source>
</evidence>
<dbReference type="OrthoDB" id="8934628at2"/>
<dbReference type="Pfam" id="PF02493">
    <property type="entry name" value="MORN"/>
    <property type="match status" value="3"/>
</dbReference>
<dbReference type="PANTHER" id="PTHR23084:SF263">
    <property type="entry name" value="MORN REPEAT-CONTAINING PROTEIN 1"/>
    <property type="match status" value="1"/>
</dbReference>
<dbReference type="SMART" id="SM00698">
    <property type="entry name" value="MORN"/>
    <property type="match status" value="3"/>
</dbReference>
<evidence type="ECO:0000313" key="3">
    <source>
        <dbReference type="EMBL" id="RCS57467.1"/>
    </source>
</evidence>
<organism evidence="3 4">
    <name type="scientific">Parvibium lacunae</name>
    <dbReference type="NCBI Taxonomy" id="1888893"/>
    <lineage>
        <taxon>Bacteria</taxon>
        <taxon>Pseudomonadati</taxon>
        <taxon>Pseudomonadota</taxon>
        <taxon>Betaproteobacteria</taxon>
        <taxon>Burkholderiales</taxon>
        <taxon>Alcaligenaceae</taxon>
        <taxon>Parvibium</taxon>
    </lineage>
</organism>
<gene>
    <name evidence="3" type="ORF">DU000_08405</name>
</gene>
<reference evidence="3 4" key="1">
    <citation type="journal article" date="2018" name="Int. J. Syst. Evol. Microbiol.">
        <title>Parvibium lacunae gen. nov., sp. nov., a new member of the family Alcaligenaceae isolated from a freshwater pond.</title>
        <authorList>
            <person name="Chen W.M."/>
            <person name="Xie P.B."/>
            <person name="Hsu M.Y."/>
            <person name="Sheu S.Y."/>
        </authorList>
    </citation>
    <scope>NUCLEOTIDE SEQUENCE [LARGE SCALE GENOMIC DNA]</scope>
    <source>
        <strain evidence="3 4">KMB9</strain>
    </source>
</reference>